<protein>
    <recommendedName>
        <fullName evidence="4">SAM-dependent methyltransferase Erg6/SMT-type domain-containing protein</fullName>
    </recommendedName>
</protein>
<dbReference type="SUPFAM" id="SSF53335">
    <property type="entry name" value="S-adenosyl-L-methionine-dependent methyltransferases"/>
    <property type="match status" value="1"/>
</dbReference>
<dbReference type="PANTHER" id="PTHR44068">
    <property type="entry name" value="ZGC:194242"/>
    <property type="match status" value="1"/>
</dbReference>
<evidence type="ECO:0000256" key="3">
    <source>
        <dbReference type="PROSITE-ProRule" id="PRU01022"/>
    </source>
</evidence>
<dbReference type="PANTHER" id="PTHR44068:SF1">
    <property type="entry name" value="HYPOTHETICAL LOC100005854"/>
    <property type="match status" value="1"/>
</dbReference>
<dbReference type="InterPro" id="IPR025714">
    <property type="entry name" value="Methyltranfer_dom"/>
</dbReference>
<dbReference type="EMBL" id="KL142372">
    <property type="protein sequence ID" value="KDR80243.1"/>
    <property type="molecule type" value="Genomic_DNA"/>
</dbReference>
<dbReference type="GO" id="GO:0006696">
    <property type="term" value="P:ergosterol biosynthetic process"/>
    <property type="evidence" value="ECO:0007669"/>
    <property type="project" value="TreeGrafter"/>
</dbReference>
<evidence type="ECO:0000313" key="5">
    <source>
        <dbReference type="EMBL" id="KDR80243.1"/>
    </source>
</evidence>
<sequence>MSSTGVQLDDGRVQNRVENYTKFWKKDPTKEQDEDNDKRIESYTEVVNGYYDGATELYEYGWSQSFHFSRFYKGEAFLASLARHEHYLAAQMGLRPGMRVLDVGCGVGGPAREIARFSDTQIIGLNNNDFQIQRARKYTKKAGLEDQVTFVKGDFMKLTEQFGEGYFDAVYAIEATVHAPSWEGVYGEIFKVLKPGGIFGVYEWCMTDIWDPSIPEHKAIAHQIELGNGIPEMRPLRLAREALKTVGFQIEHEEDLAARDDSIPWYYPLEGDILKAQTLWDYVTVWRMSWSGKLVSHNAIWLMELFGLVPKGTYDVGESLKVAGESLVRSGQQKLFTPMYLVVSRKPSN</sequence>
<feature type="domain" description="SAM-dependent methyltransferase Erg6/SMT-type" evidence="4">
    <location>
        <begin position="50"/>
        <end position="347"/>
    </location>
</feature>
<keyword evidence="3" id="KW-0489">Methyltransferase</keyword>
<evidence type="ECO:0000313" key="6">
    <source>
        <dbReference type="Proteomes" id="UP000027222"/>
    </source>
</evidence>
<dbReference type="GO" id="GO:0005783">
    <property type="term" value="C:endoplasmic reticulum"/>
    <property type="evidence" value="ECO:0007669"/>
    <property type="project" value="TreeGrafter"/>
</dbReference>
<dbReference type="InterPro" id="IPR013705">
    <property type="entry name" value="Sterol_MeTrfase_C"/>
</dbReference>
<dbReference type="InterPro" id="IPR029063">
    <property type="entry name" value="SAM-dependent_MTases_sf"/>
</dbReference>
<dbReference type="Proteomes" id="UP000027222">
    <property type="component" value="Unassembled WGS sequence"/>
</dbReference>
<dbReference type="Pfam" id="PF08498">
    <property type="entry name" value="Sterol_MT_C"/>
    <property type="match status" value="1"/>
</dbReference>
<dbReference type="GO" id="GO:0003838">
    <property type="term" value="F:sterol 24-C-methyltransferase activity"/>
    <property type="evidence" value="ECO:0007669"/>
    <property type="project" value="TreeGrafter"/>
</dbReference>
<dbReference type="GO" id="GO:0032259">
    <property type="term" value="P:methylation"/>
    <property type="evidence" value="ECO:0007669"/>
    <property type="project" value="UniProtKB-KW"/>
</dbReference>
<evidence type="ECO:0000256" key="1">
    <source>
        <dbReference type="ARBA" id="ARBA00022679"/>
    </source>
</evidence>
<dbReference type="Gene3D" id="3.40.50.150">
    <property type="entry name" value="Vaccinia Virus protein VP39"/>
    <property type="match status" value="1"/>
</dbReference>
<dbReference type="STRING" id="685588.A0A067TMP7"/>
<dbReference type="Pfam" id="PF13847">
    <property type="entry name" value="Methyltransf_31"/>
    <property type="match status" value="1"/>
</dbReference>
<dbReference type="HOGENOM" id="CLU_039068_5_3_1"/>
<dbReference type="InterPro" id="IPR030384">
    <property type="entry name" value="MeTrfase_SMT"/>
</dbReference>
<dbReference type="FunFam" id="3.40.50.150:FF:000232">
    <property type="entry name" value="Sterol 24-C-methyltransferase erg6"/>
    <property type="match status" value="1"/>
</dbReference>
<gene>
    <name evidence="5" type="ORF">GALMADRAFT_242548</name>
</gene>
<accession>A0A067TMP7</accession>
<dbReference type="PROSITE" id="PS51685">
    <property type="entry name" value="SAM_MT_ERG6_SMT"/>
    <property type="match status" value="1"/>
</dbReference>
<dbReference type="CDD" id="cd02440">
    <property type="entry name" value="AdoMet_MTases"/>
    <property type="match status" value="1"/>
</dbReference>
<comment type="similarity">
    <text evidence="2 3">Belongs to the class I-like SAM-binding methyltransferase superfamily. Erg6/SMT family.</text>
</comment>
<dbReference type="InterPro" id="IPR050447">
    <property type="entry name" value="Erg6_SMT_methyltransf"/>
</dbReference>
<evidence type="ECO:0000256" key="2">
    <source>
        <dbReference type="ARBA" id="ARBA00038188"/>
    </source>
</evidence>
<dbReference type="OrthoDB" id="4310724at2759"/>
<dbReference type="AlphaFoldDB" id="A0A067TMP7"/>
<keyword evidence="6" id="KW-1185">Reference proteome</keyword>
<reference evidence="6" key="1">
    <citation type="journal article" date="2014" name="Proc. Natl. Acad. Sci. U.S.A.">
        <title>Extensive sampling of basidiomycete genomes demonstrates inadequacy of the white-rot/brown-rot paradigm for wood decay fungi.</title>
        <authorList>
            <person name="Riley R."/>
            <person name="Salamov A.A."/>
            <person name="Brown D.W."/>
            <person name="Nagy L.G."/>
            <person name="Floudas D."/>
            <person name="Held B.W."/>
            <person name="Levasseur A."/>
            <person name="Lombard V."/>
            <person name="Morin E."/>
            <person name="Otillar R."/>
            <person name="Lindquist E.A."/>
            <person name="Sun H."/>
            <person name="LaButti K.M."/>
            <person name="Schmutz J."/>
            <person name="Jabbour D."/>
            <person name="Luo H."/>
            <person name="Baker S.E."/>
            <person name="Pisabarro A.G."/>
            <person name="Walton J.D."/>
            <person name="Blanchette R.A."/>
            <person name="Henrissat B."/>
            <person name="Martin F."/>
            <person name="Cullen D."/>
            <person name="Hibbett D.S."/>
            <person name="Grigoriev I.V."/>
        </authorList>
    </citation>
    <scope>NUCLEOTIDE SEQUENCE [LARGE SCALE GENOMIC DNA]</scope>
    <source>
        <strain evidence="6">CBS 339.88</strain>
    </source>
</reference>
<proteinExistence type="inferred from homology"/>
<evidence type="ECO:0000259" key="4">
    <source>
        <dbReference type="PROSITE" id="PS51685"/>
    </source>
</evidence>
<name>A0A067TMP7_GALM3</name>
<organism evidence="5 6">
    <name type="scientific">Galerina marginata (strain CBS 339.88)</name>
    <dbReference type="NCBI Taxonomy" id="685588"/>
    <lineage>
        <taxon>Eukaryota</taxon>
        <taxon>Fungi</taxon>
        <taxon>Dikarya</taxon>
        <taxon>Basidiomycota</taxon>
        <taxon>Agaricomycotina</taxon>
        <taxon>Agaricomycetes</taxon>
        <taxon>Agaricomycetidae</taxon>
        <taxon>Agaricales</taxon>
        <taxon>Agaricineae</taxon>
        <taxon>Strophariaceae</taxon>
        <taxon>Galerina</taxon>
    </lineage>
</organism>
<keyword evidence="3" id="KW-0949">S-adenosyl-L-methionine</keyword>
<keyword evidence="1 3" id="KW-0808">Transferase</keyword>